<dbReference type="EMBL" id="GGMR01008058">
    <property type="protein sequence ID" value="MBY20677.1"/>
    <property type="molecule type" value="Transcribed_RNA"/>
</dbReference>
<sequence length="162" mass="18786">MTKLTTKTLSKQRVFDIFNFTKPQPDKLTSINKPKLKCNSDNDSDSVDSKLLALSSFSRSTLCLNKTDYKSTSYKNLLKNDENIDLGDLQSGPIRPVLKSYPMTKFGNQKRCFNASYFNEHDWLEYSIQNDALYCFPCRNFGANDNEETFSKTGFRNWKKWV</sequence>
<reference evidence="1" key="1">
    <citation type="submission" date="2018-04" db="EMBL/GenBank/DDBJ databases">
        <title>Transcriptome of Schizaphis graminum biotype I.</title>
        <authorList>
            <person name="Scully E.D."/>
            <person name="Geib S.M."/>
            <person name="Palmer N.A."/>
            <person name="Koch K."/>
            <person name="Bradshaw J."/>
            <person name="Heng-Moss T."/>
            <person name="Sarath G."/>
        </authorList>
    </citation>
    <scope>NUCLEOTIDE SEQUENCE</scope>
</reference>
<evidence type="ECO:0008006" key="2">
    <source>
        <dbReference type="Google" id="ProtNLM"/>
    </source>
</evidence>
<evidence type="ECO:0000313" key="1">
    <source>
        <dbReference type="EMBL" id="MBY20677.1"/>
    </source>
</evidence>
<accession>A0A2S2NU68</accession>
<proteinExistence type="predicted"/>
<protein>
    <recommendedName>
        <fullName evidence="2">TTF-type domain-containing protein</fullName>
    </recommendedName>
</protein>
<gene>
    <name evidence="1" type="ORF">g.150805</name>
</gene>
<dbReference type="AlphaFoldDB" id="A0A2S2NU68"/>
<organism evidence="1">
    <name type="scientific">Schizaphis graminum</name>
    <name type="common">Green bug aphid</name>
    <dbReference type="NCBI Taxonomy" id="13262"/>
    <lineage>
        <taxon>Eukaryota</taxon>
        <taxon>Metazoa</taxon>
        <taxon>Ecdysozoa</taxon>
        <taxon>Arthropoda</taxon>
        <taxon>Hexapoda</taxon>
        <taxon>Insecta</taxon>
        <taxon>Pterygota</taxon>
        <taxon>Neoptera</taxon>
        <taxon>Paraneoptera</taxon>
        <taxon>Hemiptera</taxon>
        <taxon>Sternorrhyncha</taxon>
        <taxon>Aphidomorpha</taxon>
        <taxon>Aphidoidea</taxon>
        <taxon>Aphididae</taxon>
        <taxon>Aphidini</taxon>
        <taxon>Schizaphis</taxon>
    </lineage>
</organism>
<name>A0A2S2NU68_SCHGA</name>